<accession>A0A8H2QG51</accession>
<proteinExistence type="predicted"/>
<dbReference type="Proteomes" id="UP000323324">
    <property type="component" value="Unassembled WGS sequence"/>
</dbReference>
<comment type="caution">
    <text evidence="2">The sequence shown here is derived from an EMBL/GenBank/DDBJ whole genome shotgun (WGS) entry which is preliminary data.</text>
</comment>
<name>A0A8H2QG51_9FLAO</name>
<keyword evidence="1" id="KW-0812">Transmembrane</keyword>
<dbReference type="EMBL" id="VSKM01000003">
    <property type="protein sequence ID" value="TYB77472.1"/>
    <property type="molecule type" value="Genomic_DNA"/>
</dbReference>
<keyword evidence="3" id="KW-1185">Reference proteome</keyword>
<sequence length="158" mass="18155">MELGMTIISATLLLLIIVPLTLMQLKKRNKEQLLLKSLKTLSNQQNCKLTKYDVTSDFAIGLDQATKTLFYYKNTVLENISKHVNLSQFLDCEVLEVRQNNTRNKQGDIENLNLVLHPIDKNGTVETLKIYNSKENYQLNGEVDLTKKWKDLISLSIK</sequence>
<organism evidence="2 3">
    <name type="scientific">Bizionia saleffrena</name>
    <dbReference type="NCBI Taxonomy" id="291189"/>
    <lineage>
        <taxon>Bacteria</taxon>
        <taxon>Pseudomonadati</taxon>
        <taxon>Bacteroidota</taxon>
        <taxon>Flavobacteriia</taxon>
        <taxon>Flavobacteriales</taxon>
        <taxon>Flavobacteriaceae</taxon>
        <taxon>Bizionia</taxon>
    </lineage>
</organism>
<reference evidence="2 3" key="1">
    <citation type="submission" date="2019-08" db="EMBL/GenBank/DDBJ databases">
        <title>Genomes of Antarctic Bizionia species.</title>
        <authorList>
            <person name="Bowman J.P."/>
        </authorList>
    </citation>
    <scope>NUCLEOTIDE SEQUENCE [LARGE SCALE GENOMIC DNA]</scope>
    <source>
        <strain evidence="2 3">HFD</strain>
    </source>
</reference>
<dbReference type="RefSeq" id="WP_148368760.1">
    <property type="nucleotide sequence ID" value="NZ_VSKM01000003.1"/>
</dbReference>
<keyword evidence="1" id="KW-0472">Membrane</keyword>
<gene>
    <name evidence="2" type="ORF">ES676_04030</name>
</gene>
<dbReference type="AlphaFoldDB" id="A0A8H2QG51"/>
<evidence type="ECO:0000256" key="1">
    <source>
        <dbReference type="SAM" id="Phobius"/>
    </source>
</evidence>
<evidence type="ECO:0000313" key="3">
    <source>
        <dbReference type="Proteomes" id="UP000323324"/>
    </source>
</evidence>
<keyword evidence="1" id="KW-1133">Transmembrane helix</keyword>
<feature type="transmembrane region" description="Helical" evidence="1">
    <location>
        <begin position="6"/>
        <end position="25"/>
    </location>
</feature>
<protein>
    <submittedName>
        <fullName evidence="2">Uncharacterized protein</fullName>
    </submittedName>
</protein>
<evidence type="ECO:0000313" key="2">
    <source>
        <dbReference type="EMBL" id="TYB77472.1"/>
    </source>
</evidence>